<organism evidence="2 3">
    <name type="scientific">Erythrobacter fulvus</name>
    <dbReference type="NCBI Taxonomy" id="2987523"/>
    <lineage>
        <taxon>Bacteria</taxon>
        <taxon>Pseudomonadati</taxon>
        <taxon>Pseudomonadota</taxon>
        <taxon>Alphaproteobacteria</taxon>
        <taxon>Sphingomonadales</taxon>
        <taxon>Erythrobacteraceae</taxon>
        <taxon>Erythrobacter/Porphyrobacter group</taxon>
        <taxon>Erythrobacter</taxon>
    </lineage>
</organism>
<evidence type="ECO:0008006" key="4">
    <source>
        <dbReference type="Google" id="ProtNLM"/>
    </source>
</evidence>
<dbReference type="PROSITE" id="PS51257">
    <property type="entry name" value="PROKAR_LIPOPROTEIN"/>
    <property type="match status" value="1"/>
</dbReference>
<keyword evidence="3" id="KW-1185">Reference proteome</keyword>
<proteinExistence type="predicted"/>
<feature type="signal peptide" evidence="1">
    <location>
        <begin position="1"/>
        <end position="20"/>
    </location>
</feature>
<reference evidence="2 3" key="1">
    <citation type="submission" date="2022-10" db="EMBL/GenBank/DDBJ databases">
        <title>Erythrobacter sp. sf7 Genome sequencing.</title>
        <authorList>
            <person name="Park S."/>
        </authorList>
    </citation>
    <scope>NUCLEOTIDE SEQUENCE [LARGE SCALE GENOMIC DNA]</scope>
    <source>
        <strain evidence="3">sf7</strain>
    </source>
</reference>
<keyword evidence="1" id="KW-0732">Signal</keyword>
<sequence>MTRALLTALRWHMFSATIYAAVACIALSAQPTTAQHLSDGDYEQCAVYDREDRFIGYDSVCLARKRALLRRFDGGRPQSDEPYYCPWTANNGQGFNMTWHSDGRVPTYFGTFDRTMDGIPCIGRSARRTRGYP</sequence>
<gene>
    <name evidence="2" type="ORF">OIK40_11085</name>
</gene>
<dbReference type="RefSeq" id="WP_273678394.1">
    <property type="nucleotide sequence ID" value="NZ_JAQQXQ010000008.1"/>
</dbReference>
<dbReference type="EMBL" id="JAQQXQ010000008">
    <property type="protein sequence ID" value="MDC8755182.1"/>
    <property type="molecule type" value="Genomic_DNA"/>
</dbReference>
<accession>A0ABT5JQY5</accession>
<evidence type="ECO:0000313" key="3">
    <source>
        <dbReference type="Proteomes" id="UP001216558"/>
    </source>
</evidence>
<evidence type="ECO:0000256" key="1">
    <source>
        <dbReference type="SAM" id="SignalP"/>
    </source>
</evidence>
<protein>
    <recommendedName>
        <fullName evidence="4">YARHG domain-containing protein</fullName>
    </recommendedName>
</protein>
<feature type="chain" id="PRO_5047019838" description="YARHG domain-containing protein" evidence="1">
    <location>
        <begin position="21"/>
        <end position="133"/>
    </location>
</feature>
<name>A0ABT5JQY5_9SPHN</name>
<comment type="caution">
    <text evidence="2">The sequence shown here is derived from an EMBL/GenBank/DDBJ whole genome shotgun (WGS) entry which is preliminary data.</text>
</comment>
<evidence type="ECO:0000313" key="2">
    <source>
        <dbReference type="EMBL" id="MDC8755182.1"/>
    </source>
</evidence>
<dbReference type="Proteomes" id="UP001216558">
    <property type="component" value="Unassembled WGS sequence"/>
</dbReference>